<evidence type="ECO:0000256" key="1">
    <source>
        <dbReference type="ARBA" id="ARBA00004651"/>
    </source>
</evidence>
<feature type="transmembrane region" description="Helical" evidence="6">
    <location>
        <begin position="189"/>
        <end position="208"/>
    </location>
</feature>
<keyword evidence="4 6" id="KW-1133">Transmembrane helix</keyword>
<feature type="transmembrane region" description="Helical" evidence="6">
    <location>
        <begin position="127"/>
        <end position="146"/>
    </location>
</feature>
<dbReference type="PANTHER" id="PTHR42770:SF7">
    <property type="entry name" value="MEMBRANE PROTEIN"/>
    <property type="match status" value="1"/>
</dbReference>
<keyword evidence="8" id="KW-1185">Reference proteome</keyword>
<feature type="transmembrane region" description="Helical" evidence="6">
    <location>
        <begin position="228"/>
        <end position="250"/>
    </location>
</feature>
<keyword evidence="5 6" id="KW-0472">Membrane</keyword>
<feature type="transmembrane region" description="Helical" evidence="6">
    <location>
        <begin position="276"/>
        <end position="296"/>
    </location>
</feature>
<dbReference type="InterPro" id="IPR050367">
    <property type="entry name" value="APC_superfamily"/>
</dbReference>
<dbReference type="Pfam" id="PF13520">
    <property type="entry name" value="AA_permease_2"/>
    <property type="match status" value="1"/>
</dbReference>
<dbReference type="Proteomes" id="UP001529338">
    <property type="component" value="Unassembled WGS sequence"/>
</dbReference>
<evidence type="ECO:0000256" key="5">
    <source>
        <dbReference type="ARBA" id="ARBA00023136"/>
    </source>
</evidence>
<dbReference type="RefSeq" id="WP_289454386.1">
    <property type="nucleotide sequence ID" value="NZ_JAUCGQ010000001.1"/>
</dbReference>
<dbReference type="PANTHER" id="PTHR42770">
    <property type="entry name" value="AMINO ACID TRANSPORTER-RELATED"/>
    <property type="match status" value="1"/>
</dbReference>
<proteinExistence type="predicted"/>
<feature type="transmembrane region" description="Helical" evidence="6">
    <location>
        <begin position="381"/>
        <end position="412"/>
    </location>
</feature>
<gene>
    <name evidence="7" type="ORF">QRT04_06710</name>
</gene>
<evidence type="ECO:0000256" key="4">
    <source>
        <dbReference type="ARBA" id="ARBA00022989"/>
    </source>
</evidence>
<evidence type="ECO:0000313" key="7">
    <source>
        <dbReference type="EMBL" id="MDM7854615.1"/>
    </source>
</evidence>
<evidence type="ECO:0000313" key="8">
    <source>
        <dbReference type="Proteomes" id="UP001529338"/>
    </source>
</evidence>
<protein>
    <submittedName>
        <fullName evidence="7">APC family permease</fullName>
    </submittedName>
</protein>
<dbReference type="Gene3D" id="1.20.1740.10">
    <property type="entry name" value="Amino acid/polyamine transporter I"/>
    <property type="match status" value="1"/>
</dbReference>
<sequence>MTVPPPSAPGTPGGLARRLGTFDAVVVGLSSMLGAGVFVVFGPAARAAGSALLVGLVVAGAVAYANATASGQLAAAYPLAGGTYTYGRERLGPWWGFAAGWSFVVGKTASCAVMATTVATYLVPDSWWRRVVAAAVVIALGVVNALGVTRTARTARVLLVVTLLVLGAFVVGGAAGADHPPVAGGTAHGVVGVLQSAGLLFFAFAGYARIATLGEEVREPRSTIPRAIAVSLAVAAVVYLAVALVVLAALGPDGTAASHAPVADAAAAVAPGLEPWVRVGAVAASLGSLLALLAGIGRTSLAMAREHDLPRPLAVVHPARQVPARAELVVTALVVLLVLTTDLTGVLAFSSFGVLLYYAIANLSAWTQTGPDRRSPRALQVFGLVGCVVLALTLPLAGVAGGLAVLAVGLLGRAVVARRRARAD</sequence>
<keyword evidence="3 6" id="KW-0812">Transmembrane</keyword>
<evidence type="ECO:0000256" key="2">
    <source>
        <dbReference type="ARBA" id="ARBA00022475"/>
    </source>
</evidence>
<feature type="transmembrane region" description="Helical" evidence="6">
    <location>
        <begin position="328"/>
        <end position="361"/>
    </location>
</feature>
<feature type="transmembrane region" description="Helical" evidence="6">
    <location>
        <begin position="47"/>
        <end position="67"/>
    </location>
</feature>
<keyword evidence="2" id="KW-1003">Cell membrane</keyword>
<name>A0ABT7SEK5_9CELL</name>
<evidence type="ECO:0000256" key="3">
    <source>
        <dbReference type="ARBA" id="ARBA00022692"/>
    </source>
</evidence>
<reference evidence="7 8" key="1">
    <citation type="submission" date="2023-06" db="EMBL/GenBank/DDBJ databases">
        <title>Cellulomonas sp. MW4 Whole genome sequence.</title>
        <authorList>
            <person name="Park S."/>
        </authorList>
    </citation>
    <scope>NUCLEOTIDE SEQUENCE [LARGE SCALE GENOMIC DNA]</scope>
    <source>
        <strain evidence="7 8">MW4</strain>
    </source>
</reference>
<evidence type="ECO:0000256" key="6">
    <source>
        <dbReference type="SAM" id="Phobius"/>
    </source>
</evidence>
<dbReference type="PIRSF" id="PIRSF006060">
    <property type="entry name" value="AA_transporter"/>
    <property type="match status" value="1"/>
</dbReference>
<comment type="caution">
    <text evidence="7">The sequence shown here is derived from an EMBL/GenBank/DDBJ whole genome shotgun (WGS) entry which is preliminary data.</text>
</comment>
<feature type="transmembrane region" description="Helical" evidence="6">
    <location>
        <begin position="21"/>
        <end position="41"/>
    </location>
</feature>
<dbReference type="EMBL" id="JAUCGQ010000001">
    <property type="protein sequence ID" value="MDM7854615.1"/>
    <property type="molecule type" value="Genomic_DNA"/>
</dbReference>
<dbReference type="InterPro" id="IPR002293">
    <property type="entry name" value="AA/rel_permease1"/>
</dbReference>
<feature type="transmembrane region" description="Helical" evidence="6">
    <location>
        <begin position="158"/>
        <end position="177"/>
    </location>
</feature>
<comment type="subcellular location">
    <subcellularLocation>
        <location evidence="1">Cell membrane</location>
        <topology evidence="1">Multi-pass membrane protein</topology>
    </subcellularLocation>
</comment>
<organism evidence="7 8">
    <name type="scientific">Cellulomonas alba</name>
    <dbReference type="NCBI Taxonomy" id="3053467"/>
    <lineage>
        <taxon>Bacteria</taxon>
        <taxon>Bacillati</taxon>
        <taxon>Actinomycetota</taxon>
        <taxon>Actinomycetes</taxon>
        <taxon>Micrococcales</taxon>
        <taxon>Cellulomonadaceae</taxon>
        <taxon>Cellulomonas</taxon>
    </lineage>
</organism>
<accession>A0ABT7SEK5</accession>